<organism evidence="2 3">
    <name type="scientific">Acorus gramineus</name>
    <name type="common">Dwarf sweet flag</name>
    <dbReference type="NCBI Taxonomy" id="55184"/>
    <lineage>
        <taxon>Eukaryota</taxon>
        <taxon>Viridiplantae</taxon>
        <taxon>Streptophyta</taxon>
        <taxon>Embryophyta</taxon>
        <taxon>Tracheophyta</taxon>
        <taxon>Spermatophyta</taxon>
        <taxon>Magnoliopsida</taxon>
        <taxon>Liliopsida</taxon>
        <taxon>Acoraceae</taxon>
        <taxon>Acorus</taxon>
    </lineage>
</organism>
<dbReference type="PANTHER" id="PTHR37604:SF1">
    <property type="entry name" value="TRANSCRIPTION INITIATION FACTOR TFIID SUBUNIT"/>
    <property type="match status" value="1"/>
</dbReference>
<name>A0AAV9BG97_ACOGR</name>
<proteinExistence type="predicted"/>
<keyword evidence="3" id="KW-1185">Reference proteome</keyword>
<gene>
    <name evidence="2" type="ORF">QJS04_geneDACA005728</name>
</gene>
<protein>
    <recommendedName>
        <fullName evidence="4">Bromodomain associated domain-containing protein</fullName>
    </recommendedName>
</protein>
<sequence>MAELMLGEDGRGYDLARRLEGCGAWRSWLGDSAYAAFAHYLSSPSAWDDFLSSSSSASPPLLRLQIRARALLFDKAAASLFLRPTSAAASLNPAYLQLHEDDVYFVLDEDLGDGLVQHQDAIKTHSRASFSKMNEGASGVGSRYSESDKEHMSQRPWNDELPESWYDQCREKHRLLRQCRSPSRDKDLHKRTPEGMSSYIKILERHKRRRKAFVEDPYIGSANSIRENGSHIHPNSVSDVNSLVERDISFFPEMMFPSNCVPESSLPPPDELEDNQKVEVYGILDNLPLVTAPSPAMIERFGIKPDYLRMGLGRTKNRGKDGNDGGTNPLSENQASLMARKVGARMLAGVGIEGATEVTLEALSKFLSCHVCKLGRMLKLLTDNYRKQHSSLELLKMFLQTAGLGNLGALAEHLKGGNRVLSPQIQQHEIRAIQSQQQNSLLHAQMQRQIQSALQHQQWEKLRQRQTSIPRSMAMDKTMVEVKMENVMDPPPTDTMLTALAKQQLQQLRQQQMAMANHHAQSSHQFKQISSHQIPQLQQQGSFSMRTPPVKVEGFEQLMGGDSTSKHDSDEHRLTSPPK</sequence>
<feature type="region of interest" description="Disordered" evidence="1">
    <location>
        <begin position="132"/>
        <end position="156"/>
    </location>
</feature>
<feature type="compositionally biased region" description="Basic and acidic residues" evidence="1">
    <location>
        <begin position="564"/>
        <end position="579"/>
    </location>
</feature>
<feature type="region of interest" description="Disordered" evidence="1">
    <location>
        <begin position="553"/>
        <end position="579"/>
    </location>
</feature>
<dbReference type="AlphaFoldDB" id="A0AAV9BG97"/>
<dbReference type="Proteomes" id="UP001179952">
    <property type="component" value="Unassembled WGS sequence"/>
</dbReference>
<comment type="caution">
    <text evidence="2">The sequence shown here is derived from an EMBL/GenBank/DDBJ whole genome shotgun (WGS) entry which is preliminary data.</text>
</comment>
<evidence type="ECO:0008006" key="4">
    <source>
        <dbReference type="Google" id="ProtNLM"/>
    </source>
</evidence>
<evidence type="ECO:0000256" key="1">
    <source>
        <dbReference type="SAM" id="MobiDB-lite"/>
    </source>
</evidence>
<reference evidence="2" key="2">
    <citation type="submission" date="2023-06" db="EMBL/GenBank/DDBJ databases">
        <authorList>
            <person name="Ma L."/>
            <person name="Liu K.-W."/>
            <person name="Li Z."/>
            <person name="Hsiao Y.-Y."/>
            <person name="Qi Y."/>
            <person name="Fu T."/>
            <person name="Tang G."/>
            <person name="Zhang D."/>
            <person name="Sun W.-H."/>
            <person name="Liu D.-K."/>
            <person name="Li Y."/>
            <person name="Chen G.-Z."/>
            <person name="Liu X.-D."/>
            <person name="Liao X.-Y."/>
            <person name="Jiang Y.-T."/>
            <person name="Yu X."/>
            <person name="Hao Y."/>
            <person name="Huang J."/>
            <person name="Zhao X.-W."/>
            <person name="Ke S."/>
            <person name="Chen Y.-Y."/>
            <person name="Wu W.-L."/>
            <person name="Hsu J.-L."/>
            <person name="Lin Y.-F."/>
            <person name="Huang M.-D."/>
            <person name="Li C.-Y."/>
            <person name="Huang L."/>
            <person name="Wang Z.-W."/>
            <person name="Zhao X."/>
            <person name="Zhong W.-Y."/>
            <person name="Peng D.-H."/>
            <person name="Ahmad S."/>
            <person name="Lan S."/>
            <person name="Zhang J.-S."/>
            <person name="Tsai W.-C."/>
            <person name="Van De Peer Y."/>
            <person name="Liu Z.-J."/>
        </authorList>
    </citation>
    <scope>NUCLEOTIDE SEQUENCE</scope>
    <source>
        <strain evidence="2">SCP</strain>
        <tissue evidence="2">Leaves</tissue>
    </source>
</reference>
<evidence type="ECO:0000313" key="2">
    <source>
        <dbReference type="EMBL" id="KAK1275122.1"/>
    </source>
</evidence>
<reference evidence="2" key="1">
    <citation type="journal article" date="2023" name="Nat. Commun.">
        <title>Diploid and tetraploid genomes of Acorus and the evolution of monocots.</title>
        <authorList>
            <person name="Ma L."/>
            <person name="Liu K.W."/>
            <person name="Li Z."/>
            <person name="Hsiao Y.Y."/>
            <person name="Qi Y."/>
            <person name="Fu T."/>
            <person name="Tang G.D."/>
            <person name="Zhang D."/>
            <person name="Sun W.H."/>
            <person name="Liu D.K."/>
            <person name="Li Y."/>
            <person name="Chen G.Z."/>
            <person name="Liu X.D."/>
            <person name="Liao X.Y."/>
            <person name="Jiang Y.T."/>
            <person name="Yu X."/>
            <person name="Hao Y."/>
            <person name="Huang J."/>
            <person name="Zhao X.W."/>
            <person name="Ke S."/>
            <person name="Chen Y.Y."/>
            <person name="Wu W.L."/>
            <person name="Hsu J.L."/>
            <person name="Lin Y.F."/>
            <person name="Huang M.D."/>
            <person name="Li C.Y."/>
            <person name="Huang L."/>
            <person name="Wang Z.W."/>
            <person name="Zhao X."/>
            <person name="Zhong W.Y."/>
            <person name="Peng D.H."/>
            <person name="Ahmad S."/>
            <person name="Lan S."/>
            <person name="Zhang J.S."/>
            <person name="Tsai W.C."/>
            <person name="Van de Peer Y."/>
            <person name="Liu Z.J."/>
        </authorList>
    </citation>
    <scope>NUCLEOTIDE SEQUENCE</scope>
    <source>
        <strain evidence="2">SCP</strain>
    </source>
</reference>
<dbReference type="PANTHER" id="PTHR37604">
    <property type="entry name" value="TRANSCRIPTION INITIATION FACTOR TFIID SUBUNIT"/>
    <property type="match status" value="1"/>
</dbReference>
<accession>A0AAV9BG97</accession>
<evidence type="ECO:0000313" key="3">
    <source>
        <dbReference type="Proteomes" id="UP001179952"/>
    </source>
</evidence>
<dbReference type="EMBL" id="JAUJYN010000003">
    <property type="protein sequence ID" value="KAK1275122.1"/>
    <property type="molecule type" value="Genomic_DNA"/>
</dbReference>